<dbReference type="PATRIC" id="fig|768671.3.peg.1404"/>
<accession>F9U8R0</accession>
<evidence type="ECO:0000256" key="1">
    <source>
        <dbReference type="ARBA" id="ARBA00010923"/>
    </source>
</evidence>
<dbReference type="OrthoDB" id="9798929at2"/>
<feature type="region of interest" description="Disordered" evidence="4">
    <location>
        <begin position="443"/>
        <end position="476"/>
    </location>
</feature>
<name>F9U8R0_9GAMM</name>
<evidence type="ECO:0000259" key="5">
    <source>
        <dbReference type="Pfam" id="PF01420"/>
    </source>
</evidence>
<dbReference type="EMBL" id="AFWV01000004">
    <property type="protein sequence ID" value="EGV19168.1"/>
    <property type="molecule type" value="Genomic_DNA"/>
</dbReference>
<dbReference type="PANTHER" id="PTHR43140">
    <property type="entry name" value="TYPE-1 RESTRICTION ENZYME ECOKI SPECIFICITY PROTEIN"/>
    <property type="match status" value="1"/>
</dbReference>
<dbReference type="eggNOG" id="COG0732">
    <property type="taxonomic scope" value="Bacteria"/>
</dbReference>
<dbReference type="STRING" id="768671.ThimaDRAFT_1312"/>
<dbReference type="SUPFAM" id="SSF116734">
    <property type="entry name" value="DNA methylase specificity domain"/>
    <property type="match status" value="2"/>
</dbReference>
<evidence type="ECO:0000256" key="4">
    <source>
        <dbReference type="SAM" id="MobiDB-lite"/>
    </source>
</evidence>
<protein>
    <submittedName>
        <fullName evidence="6">Putative type I restriction system, specificity protein HsdS</fullName>
    </submittedName>
</protein>
<keyword evidence="2" id="KW-0680">Restriction system</keyword>
<dbReference type="Pfam" id="PF01420">
    <property type="entry name" value="Methylase_S"/>
    <property type="match status" value="1"/>
</dbReference>
<dbReference type="PANTHER" id="PTHR43140:SF1">
    <property type="entry name" value="TYPE I RESTRICTION ENZYME ECOKI SPECIFICITY SUBUNIT"/>
    <property type="match status" value="1"/>
</dbReference>
<organism evidence="6 7">
    <name type="scientific">Thiocapsa marina 5811</name>
    <dbReference type="NCBI Taxonomy" id="768671"/>
    <lineage>
        <taxon>Bacteria</taxon>
        <taxon>Pseudomonadati</taxon>
        <taxon>Pseudomonadota</taxon>
        <taxon>Gammaproteobacteria</taxon>
        <taxon>Chromatiales</taxon>
        <taxon>Chromatiaceae</taxon>
        <taxon>Thiocapsa</taxon>
    </lineage>
</organism>
<evidence type="ECO:0000313" key="6">
    <source>
        <dbReference type="EMBL" id="EGV19168.1"/>
    </source>
</evidence>
<sequence>MIDGLKPYPGYKDSGVAWLGEVPGHWEVRRNGRLFSQRNDTGFPDLPILEVSLRSGVCVRDFDASSRKQVMRDRAMYKRALRGDITYNKMRMWQGAVGVAPVDGLISPAYVVARPLAGTEPSYFVYLYRTAVYVDEVDNFSRGIVKDRNRLYWERFKQIPTPYPPAVEQAAIVRFLDYADRRIRRSIRTKQKLIKLLEEQKQAIIHRAATRGLDPSVRLKPSGVEWLGEVPEHWVVSPVRRLISFATSGSRGWAEFYSDEGDIFLQSGNLGRSMALNLSFIQRVRPPDGAEGERTRVECDDLLLCITGALTGNVVHVADELPAPSYVNQHVALIRPNRAAVIPRYLAYAFHSQIGRIQFKSVEYDGTKQGLGLDDVKSALIPIPTLSEQSAICAKLDATLDRLAASLESVQREIALLHEYRTRLIADVVTGKLDVREAALLLPDESEESEPLNEADPEREDVAEDNLDTLPEETLA</sequence>
<comment type="similarity">
    <text evidence="1">Belongs to the type-I restriction system S methylase family.</text>
</comment>
<keyword evidence="7" id="KW-1185">Reference proteome</keyword>
<dbReference type="InterPro" id="IPR051212">
    <property type="entry name" value="Type-I_RE_S_subunit"/>
</dbReference>
<feature type="compositionally biased region" description="Acidic residues" evidence="4">
    <location>
        <begin position="444"/>
        <end position="476"/>
    </location>
</feature>
<proteinExistence type="inferred from homology"/>
<dbReference type="InterPro" id="IPR044946">
    <property type="entry name" value="Restrct_endonuc_typeI_TRD_sf"/>
</dbReference>
<dbReference type="Proteomes" id="UP000005459">
    <property type="component" value="Unassembled WGS sequence"/>
</dbReference>
<dbReference type="GO" id="GO:0003677">
    <property type="term" value="F:DNA binding"/>
    <property type="evidence" value="ECO:0007669"/>
    <property type="project" value="UniProtKB-KW"/>
</dbReference>
<evidence type="ECO:0000256" key="2">
    <source>
        <dbReference type="ARBA" id="ARBA00022747"/>
    </source>
</evidence>
<evidence type="ECO:0000256" key="3">
    <source>
        <dbReference type="ARBA" id="ARBA00023125"/>
    </source>
</evidence>
<evidence type="ECO:0000313" key="7">
    <source>
        <dbReference type="Proteomes" id="UP000005459"/>
    </source>
</evidence>
<gene>
    <name evidence="6" type="ORF">ThimaDRAFT_1312</name>
</gene>
<dbReference type="GO" id="GO:0009307">
    <property type="term" value="P:DNA restriction-modification system"/>
    <property type="evidence" value="ECO:0007669"/>
    <property type="project" value="UniProtKB-KW"/>
</dbReference>
<reference evidence="6 7" key="1">
    <citation type="submission" date="2011-06" db="EMBL/GenBank/DDBJ databases">
        <title>The draft genome of Thiocapsa marina 5811.</title>
        <authorList>
            <consortium name="US DOE Joint Genome Institute (JGI-PGF)"/>
            <person name="Lucas S."/>
            <person name="Han J."/>
            <person name="Cheng J.-F."/>
            <person name="Goodwin L."/>
            <person name="Pitluck S."/>
            <person name="Peters L."/>
            <person name="Land M.L."/>
            <person name="Hauser L."/>
            <person name="Vogl K."/>
            <person name="Liu Z."/>
            <person name="Imhoff J."/>
            <person name="Thiel V."/>
            <person name="Frigaard N.-U."/>
            <person name="Bryant D."/>
            <person name="Woyke T.J."/>
        </authorList>
    </citation>
    <scope>NUCLEOTIDE SEQUENCE [LARGE SCALE GENOMIC DNA]</scope>
    <source>
        <strain evidence="6 7">5811</strain>
    </source>
</reference>
<dbReference type="InterPro" id="IPR000055">
    <property type="entry name" value="Restrct_endonuc_typeI_TRD"/>
</dbReference>
<keyword evidence="3" id="KW-0238">DNA-binding</keyword>
<dbReference type="RefSeq" id="WP_007192189.1">
    <property type="nucleotide sequence ID" value="NZ_AFWV01000004.1"/>
</dbReference>
<dbReference type="Gene3D" id="3.90.220.20">
    <property type="entry name" value="DNA methylase specificity domains"/>
    <property type="match status" value="2"/>
</dbReference>
<feature type="domain" description="Type I restriction modification DNA specificity" evidence="5">
    <location>
        <begin position="307"/>
        <end position="401"/>
    </location>
</feature>
<dbReference type="AlphaFoldDB" id="F9U8R0"/>